<name>A0AAW1UBE5_9CUCU</name>
<accession>A0AAW1UBE5</accession>
<feature type="compositionally biased region" description="Basic and acidic residues" evidence="1">
    <location>
        <begin position="1"/>
        <end position="15"/>
    </location>
</feature>
<evidence type="ECO:0000256" key="1">
    <source>
        <dbReference type="SAM" id="MobiDB-lite"/>
    </source>
</evidence>
<feature type="region of interest" description="Disordered" evidence="1">
    <location>
        <begin position="1"/>
        <end position="23"/>
    </location>
</feature>
<proteinExistence type="predicted"/>
<dbReference type="AlphaFoldDB" id="A0AAW1UBE5"/>
<sequence length="141" mass="15407">MANKGEKSPKYEPDTSKSYGSGVQDSVTQNLMATLLKGGLAESIKTIVASETAKALKQFQSKSGEYASTSKASRVGGEILEPFDPDTKDCNIVKWLNVIDQLGEIHGWSEYERAFLCKRNYKAEQGAGIIVLTIMTFHGNI</sequence>
<gene>
    <name evidence="2" type="ORF">WA026_013992</name>
</gene>
<keyword evidence="3" id="KW-1185">Reference proteome</keyword>
<comment type="caution">
    <text evidence="2">The sequence shown here is derived from an EMBL/GenBank/DDBJ whole genome shotgun (WGS) entry which is preliminary data.</text>
</comment>
<evidence type="ECO:0000313" key="3">
    <source>
        <dbReference type="Proteomes" id="UP001431783"/>
    </source>
</evidence>
<organism evidence="2 3">
    <name type="scientific">Henosepilachna vigintioctopunctata</name>
    <dbReference type="NCBI Taxonomy" id="420089"/>
    <lineage>
        <taxon>Eukaryota</taxon>
        <taxon>Metazoa</taxon>
        <taxon>Ecdysozoa</taxon>
        <taxon>Arthropoda</taxon>
        <taxon>Hexapoda</taxon>
        <taxon>Insecta</taxon>
        <taxon>Pterygota</taxon>
        <taxon>Neoptera</taxon>
        <taxon>Endopterygota</taxon>
        <taxon>Coleoptera</taxon>
        <taxon>Polyphaga</taxon>
        <taxon>Cucujiformia</taxon>
        <taxon>Coccinelloidea</taxon>
        <taxon>Coccinellidae</taxon>
        <taxon>Epilachninae</taxon>
        <taxon>Epilachnini</taxon>
        <taxon>Henosepilachna</taxon>
    </lineage>
</organism>
<dbReference type="EMBL" id="JARQZJ010000037">
    <property type="protein sequence ID" value="KAK9876614.1"/>
    <property type="molecule type" value="Genomic_DNA"/>
</dbReference>
<protein>
    <submittedName>
        <fullName evidence="2">Uncharacterized protein</fullName>
    </submittedName>
</protein>
<dbReference type="Proteomes" id="UP001431783">
    <property type="component" value="Unassembled WGS sequence"/>
</dbReference>
<reference evidence="2 3" key="1">
    <citation type="submission" date="2023-03" db="EMBL/GenBank/DDBJ databases">
        <title>Genome insight into feeding habits of ladybird beetles.</title>
        <authorList>
            <person name="Li H.-S."/>
            <person name="Huang Y.-H."/>
            <person name="Pang H."/>
        </authorList>
    </citation>
    <scope>NUCLEOTIDE SEQUENCE [LARGE SCALE GENOMIC DNA]</scope>
    <source>
        <strain evidence="2">SYSU_2023b</strain>
        <tissue evidence="2">Whole body</tissue>
    </source>
</reference>
<evidence type="ECO:0000313" key="2">
    <source>
        <dbReference type="EMBL" id="KAK9876614.1"/>
    </source>
</evidence>